<organism evidence="3 4">
    <name type="scientific">Pseudosporangium ferrugineum</name>
    <dbReference type="NCBI Taxonomy" id="439699"/>
    <lineage>
        <taxon>Bacteria</taxon>
        <taxon>Bacillati</taxon>
        <taxon>Actinomycetota</taxon>
        <taxon>Actinomycetes</taxon>
        <taxon>Micromonosporales</taxon>
        <taxon>Micromonosporaceae</taxon>
        <taxon>Pseudosporangium</taxon>
    </lineage>
</organism>
<sequence>MATPSTSTGGGFRHWRRTRPFWGGLLLLIAGLELFLSANLTLGDLQVHFGPEGFLSYLLPLLLLLCGVLTWVTPGQRLFYGILGLLTAVYSLIGLNFGGFGLGMVLGIFGGALVLAWSPARPAPAAPAPAPPSTGAEEPAELPYGAPPDSDVTATRSLAGPSPDDTAVLRSGIVPGFGSHADDQGPGPGPGPGSGAGAGGSGAGGSGAGGSGAGGSGAGGPRPAGPGASGSGPAEPPSPPAGGVHRKALVITLVPLVLSAALVTAGRTPARAEEQCPEGLPSRPAAAAKREIARQSSASASAAAARTKARTRTSPPAARKSAPPSSPSSPSSPGKSSPAKTDEAEEGDGKSGNPIVDGLNGLVDGVGDLLGIGDDETPSASPSATPPESPGPAPSVPATTAPGSGPQDGPTGKPEPGDSGTPGTATPSGPASPSATPSLDDIPCLGPRVFKEAGPDDVPTVSLKGGTLEGKKLTMYNSTYDGVIDLPTATGTLKALKFSMTKSVTEPFKLTIPEKNGHRTIIDSNALTTEGNVRFYTPKFKGKLFGLIPVTFTPEQPPPLTLKKLWFTDVSIQLAFVRCDKLTADPLKVTEKA</sequence>
<name>A0A2T0SHV4_9ACTN</name>
<accession>A0A2T0SHV4</accession>
<keyword evidence="2" id="KW-0472">Membrane</keyword>
<feature type="transmembrane region" description="Helical" evidence="2">
    <location>
        <begin position="78"/>
        <end position="95"/>
    </location>
</feature>
<gene>
    <name evidence="3" type="ORF">CLV70_101102</name>
</gene>
<feature type="compositionally biased region" description="Gly residues" evidence="1">
    <location>
        <begin position="192"/>
        <end position="230"/>
    </location>
</feature>
<proteinExistence type="predicted"/>
<feature type="compositionally biased region" description="Low complexity" evidence="1">
    <location>
        <begin position="356"/>
        <end position="383"/>
    </location>
</feature>
<dbReference type="InterPro" id="IPR046096">
    <property type="entry name" value="DUF6114"/>
</dbReference>
<feature type="compositionally biased region" description="Low complexity" evidence="1">
    <location>
        <begin position="419"/>
        <end position="438"/>
    </location>
</feature>
<dbReference type="RefSeq" id="WP_211303591.1">
    <property type="nucleotide sequence ID" value="NZ_PVZG01000001.1"/>
</dbReference>
<comment type="caution">
    <text evidence="3">The sequence shown here is derived from an EMBL/GenBank/DDBJ whole genome shotgun (WGS) entry which is preliminary data.</text>
</comment>
<evidence type="ECO:0000256" key="2">
    <source>
        <dbReference type="SAM" id="Phobius"/>
    </source>
</evidence>
<feature type="transmembrane region" description="Helical" evidence="2">
    <location>
        <begin position="20"/>
        <end position="42"/>
    </location>
</feature>
<dbReference type="EMBL" id="PVZG01000001">
    <property type="protein sequence ID" value="PRY32943.1"/>
    <property type="molecule type" value="Genomic_DNA"/>
</dbReference>
<keyword evidence="2" id="KW-0812">Transmembrane</keyword>
<reference evidence="3 4" key="1">
    <citation type="submission" date="2018-03" db="EMBL/GenBank/DDBJ databases">
        <title>Genomic Encyclopedia of Archaeal and Bacterial Type Strains, Phase II (KMG-II): from individual species to whole genera.</title>
        <authorList>
            <person name="Goeker M."/>
        </authorList>
    </citation>
    <scope>NUCLEOTIDE SEQUENCE [LARGE SCALE GENOMIC DNA]</scope>
    <source>
        <strain evidence="3 4">DSM 45348</strain>
    </source>
</reference>
<evidence type="ECO:0000256" key="1">
    <source>
        <dbReference type="SAM" id="MobiDB-lite"/>
    </source>
</evidence>
<keyword evidence="2" id="KW-1133">Transmembrane helix</keyword>
<dbReference type="AlphaFoldDB" id="A0A2T0SHV4"/>
<feature type="transmembrane region" description="Helical" evidence="2">
    <location>
        <begin position="54"/>
        <end position="72"/>
    </location>
</feature>
<feature type="region of interest" description="Disordered" evidence="1">
    <location>
        <begin position="124"/>
        <end position="243"/>
    </location>
</feature>
<protein>
    <submittedName>
        <fullName evidence="3">Uncharacterized protein</fullName>
    </submittedName>
</protein>
<keyword evidence="4" id="KW-1185">Reference proteome</keyword>
<evidence type="ECO:0000313" key="3">
    <source>
        <dbReference type="EMBL" id="PRY32943.1"/>
    </source>
</evidence>
<feature type="region of interest" description="Disordered" evidence="1">
    <location>
        <begin position="270"/>
        <end position="457"/>
    </location>
</feature>
<feature type="compositionally biased region" description="Pro residues" evidence="1">
    <location>
        <begin position="384"/>
        <end position="395"/>
    </location>
</feature>
<dbReference type="Pfam" id="PF19609">
    <property type="entry name" value="DUF6114"/>
    <property type="match status" value="1"/>
</dbReference>
<feature type="compositionally biased region" description="Low complexity" evidence="1">
    <location>
        <begin position="294"/>
        <end position="339"/>
    </location>
</feature>
<dbReference type="Proteomes" id="UP000239209">
    <property type="component" value="Unassembled WGS sequence"/>
</dbReference>
<evidence type="ECO:0000313" key="4">
    <source>
        <dbReference type="Proteomes" id="UP000239209"/>
    </source>
</evidence>